<comment type="function">
    <text evidence="6">Subunit of the oligosaccharyl transferase (OST) complex that catalyzes the initial transfer of a defined glycan (Glc(3)Man(9)GlcNAc(2) in eukaryotes) from the lipid carrier dolichol-pyrophosphate to an asparagine residue within an Asn-X-Ser/Thr consensus motif in nascent polypeptide chains, the first step in protein N-glycosylation. N-glycosylation occurs cotranslationally and the complex associates with the Sec61 complex at the channel-forming translocon complex that mediates protein translocation across the endoplasmic reticulum (ER). All subunits are required for a maximal enzyme activity.</text>
</comment>
<dbReference type="Proteomes" id="UP000272942">
    <property type="component" value="Unassembled WGS sequence"/>
</dbReference>
<evidence type="ECO:0000256" key="6">
    <source>
        <dbReference type="RuleBase" id="RU367008"/>
    </source>
</evidence>
<proteinExistence type="inferred from homology"/>
<name>A0A183AZ21_9TREM</name>
<keyword evidence="4 6" id="KW-1133">Transmembrane helix</keyword>
<evidence type="ECO:0000256" key="5">
    <source>
        <dbReference type="ARBA" id="ARBA00023136"/>
    </source>
</evidence>
<dbReference type="OrthoDB" id="18408at2759"/>
<dbReference type="GO" id="GO:0006487">
    <property type="term" value="P:protein N-linked glycosylation"/>
    <property type="evidence" value="ECO:0007669"/>
    <property type="project" value="UniProtKB-UniRule"/>
</dbReference>
<gene>
    <name evidence="7" type="ORF">ECPE_LOCUS12206</name>
</gene>
<keyword evidence="8" id="KW-1185">Reference proteome</keyword>
<evidence type="ECO:0000313" key="9">
    <source>
        <dbReference type="WBParaSite" id="ECPE_0001224201-mRNA-1"/>
    </source>
</evidence>
<evidence type="ECO:0000313" key="8">
    <source>
        <dbReference type="Proteomes" id="UP000272942"/>
    </source>
</evidence>
<dbReference type="AlphaFoldDB" id="A0A183AZ21"/>
<sequence>MDTSLVGMERYVSPINPASYPTLAVLLLLIGTFFVAWFFAYELTANKFSRAFRKELLLSGTSAVFLGVGSFFLLLWVGIYV</sequence>
<dbReference type="Pfam" id="PF05251">
    <property type="entry name" value="Ost5"/>
    <property type="match status" value="1"/>
</dbReference>
<dbReference type="WBParaSite" id="ECPE_0001224201-mRNA-1">
    <property type="protein sequence ID" value="ECPE_0001224201-mRNA-1"/>
    <property type="gene ID" value="ECPE_0001224201"/>
</dbReference>
<keyword evidence="5 6" id="KW-0472">Membrane</keyword>
<protein>
    <recommendedName>
        <fullName evidence="6">Dolichyl-diphosphooligosaccharide-protein glycosyltransferase subunit TMEM258</fullName>
    </recommendedName>
    <alternativeName>
        <fullName evidence="6">Transmembrane protein 258</fullName>
    </alternativeName>
</protein>
<comment type="similarity">
    <text evidence="2 6">Belongs to the OST5 family.</text>
</comment>
<evidence type="ECO:0000256" key="1">
    <source>
        <dbReference type="ARBA" id="ARBA00004141"/>
    </source>
</evidence>
<dbReference type="GO" id="GO:0008250">
    <property type="term" value="C:oligosaccharyltransferase complex"/>
    <property type="evidence" value="ECO:0007669"/>
    <property type="project" value="UniProtKB-UniRule"/>
</dbReference>
<comment type="subcellular location">
    <subcellularLocation>
        <location evidence="1 6">Membrane</location>
        <topology evidence="1 6">Multi-pass membrane protein</topology>
    </subcellularLocation>
</comment>
<evidence type="ECO:0000313" key="7">
    <source>
        <dbReference type="EMBL" id="VDP89463.1"/>
    </source>
</evidence>
<evidence type="ECO:0000256" key="4">
    <source>
        <dbReference type="ARBA" id="ARBA00022989"/>
    </source>
</evidence>
<feature type="transmembrane region" description="Helical" evidence="6">
    <location>
        <begin position="20"/>
        <end position="44"/>
    </location>
</feature>
<evidence type="ECO:0000256" key="2">
    <source>
        <dbReference type="ARBA" id="ARBA00009825"/>
    </source>
</evidence>
<comment type="subunit">
    <text evidence="6">Component of the oligosaccharyltransferase (OST) complex.</text>
</comment>
<dbReference type="InterPro" id="IPR007915">
    <property type="entry name" value="TMEM258/Ost5"/>
</dbReference>
<feature type="transmembrane region" description="Helical" evidence="6">
    <location>
        <begin position="56"/>
        <end position="79"/>
    </location>
</feature>
<organism evidence="9">
    <name type="scientific">Echinostoma caproni</name>
    <dbReference type="NCBI Taxonomy" id="27848"/>
    <lineage>
        <taxon>Eukaryota</taxon>
        <taxon>Metazoa</taxon>
        <taxon>Spiralia</taxon>
        <taxon>Lophotrochozoa</taxon>
        <taxon>Platyhelminthes</taxon>
        <taxon>Trematoda</taxon>
        <taxon>Digenea</taxon>
        <taxon>Plagiorchiida</taxon>
        <taxon>Echinostomata</taxon>
        <taxon>Echinostomatoidea</taxon>
        <taxon>Echinostomatidae</taxon>
        <taxon>Echinostoma</taxon>
    </lineage>
</organism>
<dbReference type="PANTHER" id="PTHR13636">
    <property type="entry name" value="TRANSMEMBRANE PROTEIN 258"/>
    <property type="match status" value="1"/>
</dbReference>
<reference evidence="7 8" key="2">
    <citation type="submission" date="2018-11" db="EMBL/GenBank/DDBJ databases">
        <authorList>
            <consortium name="Pathogen Informatics"/>
        </authorList>
    </citation>
    <scope>NUCLEOTIDE SEQUENCE [LARGE SCALE GENOMIC DNA]</scope>
    <source>
        <strain evidence="7 8">Egypt</strain>
    </source>
</reference>
<accession>A0A183AZ21</accession>
<reference evidence="9" key="1">
    <citation type="submission" date="2016-06" db="UniProtKB">
        <authorList>
            <consortium name="WormBaseParasite"/>
        </authorList>
    </citation>
    <scope>IDENTIFICATION</scope>
</reference>
<dbReference type="EMBL" id="UZAN01052388">
    <property type="protein sequence ID" value="VDP89463.1"/>
    <property type="molecule type" value="Genomic_DNA"/>
</dbReference>
<evidence type="ECO:0000256" key="3">
    <source>
        <dbReference type="ARBA" id="ARBA00022692"/>
    </source>
</evidence>
<keyword evidence="3 6" id="KW-0812">Transmembrane</keyword>